<dbReference type="AlphaFoldDB" id="A0A8H8A072"/>
<accession>A0A8H8A072</accession>
<keyword evidence="4" id="KW-1185">Reference proteome</keyword>
<dbReference type="Proteomes" id="UP000673691">
    <property type="component" value="Unassembled WGS sequence"/>
</dbReference>
<dbReference type="EMBL" id="JAEFCI010001719">
    <property type="protein sequence ID" value="KAG5462719.1"/>
    <property type="molecule type" value="Genomic_DNA"/>
</dbReference>
<feature type="transmembrane region" description="Helical" evidence="2">
    <location>
        <begin position="54"/>
        <end position="75"/>
    </location>
</feature>
<evidence type="ECO:0000313" key="3">
    <source>
        <dbReference type="EMBL" id="KAG5462719.1"/>
    </source>
</evidence>
<protein>
    <submittedName>
        <fullName evidence="3">Uncharacterized protein</fullName>
    </submittedName>
</protein>
<organism evidence="3 4">
    <name type="scientific">Olpidium bornovanus</name>
    <dbReference type="NCBI Taxonomy" id="278681"/>
    <lineage>
        <taxon>Eukaryota</taxon>
        <taxon>Fungi</taxon>
        <taxon>Fungi incertae sedis</taxon>
        <taxon>Olpidiomycota</taxon>
        <taxon>Olpidiomycotina</taxon>
        <taxon>Olpidiomycetes</taxon>
        <taxon>Olpidiales</taxon>
        <taxon>Olpidiaceae</taxon>
        <taxon>Olpidium</taxon>
    </lineage>
</organism>
<feature type="transmembrane region" description="Helical" evidence="2">
    <location>
        <begin position="108"/>
        <end position="125"/>
    </location>
</feature>
<evidence type="ECO:0000256" key="1">
    <source>
        <dbReference type="SAM" id="MobiDB-lite"/>
    </source>
</evidence>
<comment type="caution">
    <text evidence="3">The sequence shown here is derived from an EMBL/GenBank/DDBJ whole genome shotgun (WGS) entry which is preliminary data.</text>
</comment>
<feature type="transmembrane region" description="Helical" evidence="2">
    <location>
        <begin position="82"/>
        <end position="102"/>
    </location>
</feature>
<keyword evidence="2" id="KW-1133">Transmembrane helix</keyword>
<proteinExistence type="predicted"/>
<keyword evidence="2" id="KW-0472">Membrane</keyword>
<reference evidence="3 4" key="1">
    <citation type="journal article" name="Sci. Rep.">
        <title>Genome-scale phylogenetic analyses confirm Olpidium as the closest living zoosporic fungus to the non-flagellated, terrestrial fungi.</title>
        <authorList>
            <person name="Chang Y."/>
            <person name="Rochon D."/>
            <person name="Sekimoto S."/>
            <person name="Wang Y."/>
            <person name="Chovatia M."/>
            <person name="Sandor L."/>
            <person name="Salamov A."/>
            <person name="Grigoriev I.V."/>
            <person name="Stajich J.E."/>
            <person name="Spatafora J.W."/>
        </authorList>
    </citation>
    <scope>NUCLEOTIDE SEQUENCE [LARGE SCALE GENOMIC DNA]</scope>
    <source>
        <strain evidence="3">S191</strain>
    </source>
</reference>
<evidence type="ECO:0000313" key="4">
    <source>
        <dbReference type="Proteomes" id="UP000673691"/>
    </source>
</evidence>
<keyword evidence="2" id="KW-0812">Transmembrane</keyword>
<feature type="region of interest" description="Disordered" evidence="1">
    <location>
        <begin position="340"/>
        <end position="363"/>
    </location>
</feature>
<feature type="non-terminal residue" evidence="3">
    <location>
        <position position="1"/>
    </location>
</feature>
<sequence length="363" mass="36776">LFGSARLGFAIGTRSLSVSLGSALPSAPTAFRLRSGFARLGFAIGTGSSQTTGTHWLCVMAGLCAVAAALPVAIAGRGGISAPLLAALCAAVSALLLCAAISGPLLCAVVALSAAAAALAILDIAHRYGPHYLEHTTPHNCPGAGSGLPLYKVPMPYVPLDGAQAGETAPVGPGFFLYLRPDHVKVSSTGRRAACCCNIPLPPLVGWRPPGRVPNLPGCGHAVKAMSLAAARLGAAGGPRSCDPAVDGLGVLQAHPGPGQLVGPGGSAAETVRHNRTSCSANPANDNLTARELEALSRKTEPRDKGEFGSVLLRCSTVFFGGGGRIGLGIVENLEFSAARRPARPANTGRTRTKGLRLQPCQA</sequence>
<gene>
    <name evidence="3" type="ORF">BJ554DRAFT_3875</name>
</gene>
<evidence type="ECO:0000256" key="2">
    <source>
        <dbReference type="SAM" id="Phobius"/>
    </source>
</evidence>
<name>A0A8H8A072_9FUNG</name>